<evidence type="ECO:0000259" key="1">
    <source>
        <dbReference type="Pfam" id="PF02492"/>
    </source>
</evidence>
<proteinExistence type="predicted"/>
<dbReference type="InterPro" id="IPR003495">
    <property type="entry name" value="CobW/HypB/UreG_nucleotide-bd"/>
</dbReference>
<reference evidence="3" key="1">
    <citation type="submission" date="2018-03" db="EMBL/GenBank/DDBJ databases">
        <title>Genomic analysis of the strain SH-1 isolated from shrimp intestine.</title>
        <authorList>
            <person name="Kim Y.-S."/>
            <person name="Kim S.-E."/>
            <person name="Kim K.-H."/>
        </authorList>
    </citation>
    <scope>NUCLEOTIDE SEQUENCE [LARGE SCALE GENOMIC DNA]</scope>
    <source>
        <strain evidence="3">SH-1</strain>
    </source>
</reference>
<dbReference type="Gene3D" id="3.40.50.300">
    <property type="entry name" value="P-loop containing nucleotide triphosphate hydrolases"/>
    <property type="match status" value="1"/>
</dbReference>
<evidence type="ECO:0000313" key="3">
    <source>
        <dbReference type="Proteomes" id="UP000237655"/>
    </source>
</evidence>
<organism evidence="2 3">
    <name type="scientific">Pukyongiella litopenaei</name>
    <dbReference type="NCBI Taxonomy" id="2605946"/>
    <lineage>
        <taxon>Bacteria</taxon>
        <taxon>Pseudomonadati</taxon>
        <taxon>Pseudomonadota</taxon>
        <taxon>Alphaproteobacteria</taxon>
        <taxon>Rhodobacterales</taxon>
        <taxon>Paracoccaceae</taxon>
        <taxon>Pukyongiella</taxon>
    </lineage>
</organism>
<gene>
    <name evidence="2" type="ORF">C6Y53_05150</name>
</gene>
<sequence>MNIPVVIVSGYLGAGKTTLINQFLREPQGLRATVLVNDFGAINIDAALIENADGETIALTNGCACCTIGNDLLGAARRVAEARPDLLIVEASGVSEPGRLAMLLRGVGALAPARILTLINGARARSNATDKFVGRLFVSQIRNAHFISVNRDEGQRDFVRRLIEQHAPGTAEIAGIAQAFGPCPRRTLLHRRRSLRRPALPPACSNRPNRFCQRRWKCGARRCRMTCIAPRASC</sequence>
<dbReference type="Proteomes" id="UP000237655">
    <property type="component" value="Chromosome"/>
</dbReference>
<dbReference type="SUPFAM" id="SSF52540">
    <property type="entry name" value="P-loop containing nucleoside triphosphate hydrolases"/>
    <property type="match status" value="1"/>
</dbReference>
<dbReference type="Pfam" id="PF02492">
    <property type="entry name" value="cobW"/>
    <property type="match status" value="1"/>
</dbReference>
<dbReference type="PANTHER" id="PTHR43603:SF1">
    <property type="entry name" value="ZINC-REGULATED GTPASE METALLOPROTEIN ACTIVATOR 1"/>
    <property type="match status" value="1"/>
</dbReference>
<keyword evidence="3" id="KW-1185">Reference proteome</keyword>
<dbReference type="InterPro" id="IPR051927">
    <property type="entry name" value="Zn_Chap_cDPG_Synth"/>
</dbReference>
<dbReference type="EMBL" id="CP027665">
    <property type="protein sequence ID" value="AVO37149.1"/>
    <property type="molecule type" value="Genomic_DNA"/>
</dbReference>
<dbReference type="KEGG" id="thas:C6Y53_05150"/>
<accession>A0A2S0MMP7</accession>
<name>A0A2S0MMP7_9RHOB</name>
<feature type="domain" description="CobW/HypB/UreG nucleotide-binding" evidence="1">
    <location>
        <begin position="4"/>
        <end position="151"/>
    </location>
</feature>
<dbReference type="PANTHER" id="PTHR43603">
    <property type="entry name" value="COBW DOMAIN-CONTAINING PROTEIN DDB_G0274527"/>
    <property type="match status" value="1"/>
</dbReference>
<dbReference type="AlphaFoldDB" id="A0A2S0MMP7"/>
<protein>
    <submittedName>
        <fullName evidence="2">GTP-binding protein</fullName>
    </submittedName>
</protein>
<dbReference type="RefSeq" id="WP_106471462.1">
    <property type="nucleotide sequence ID" value="NZ_CP027665.1"/>
</dbReference>
<dbReference type="InterPro" id="IPR027417">
    <property type="entry name" value="P-loop_NTPase"/>
</dbReference>
<evidence type="ECO:0000313" key="2">
    <source>
        <dbReference type="EMBL" id="AVO37149.1"/>
    </source>
</evidence>